<sequence length="469" mass="52121">MTSNLAARVDENGKTASDVGDWQTPAIPMTSDSAARVDESEKTAYNRIDKHQRFPLQVIQQHVLMKETKQPKAQTSILCCHSFDKSVEAMKQQHCGVIQTLQELDSIHNDATAAGLLKKMKNAKFIGALYILAEVLPVLSSLSHTFRSSNINFSLIQPQIKATKQHLNRIVEDDIPMEKLQADVDSFTNLGCDITFPPTLHQQMQSLTQKNVAALSNNLDQRFVSSSDVISALSIFDPVNVPAYEADGFQEFGHSSVNILAKHFFQIETEEVQKLKSEKLLAEWSHMKYHVNDNIKKMIPIEVKSGSSRTTTTECNAWPERGASAVKNVKTRLRSRLQNDMLRAILAVGINGPGVQSCLPVVKEAARVWLEAKERRKLPKVPKSDNPTSEPSLVIVQCETKEMGEQCEREETIAVQSGTAVGREHEENVNEEDLDEVLEALNLQSKGSESDTDCDCDSAFGSDNDDLAF</sequence>
<proteinExistence type="predicted"/>
<reference evidence="3" key="1">
    <citation type="journal article" date="2017" name="bioRxiv">
        <title>Comparative analysis of the genomes of Stylophora pistillata and Acropora digitifera provides evidence for extensive differences between species of corals.</title>
        <authorList>
            <person name="Voolstra C.R."/>
            <person name="Li Y."/>
            <person name="Liew Y.J."/>
            <person name="Baumgarten S."/>
            <person name="Zoccola D."/>
            <person name="Flot J.-F."/>
            <person name="Tambutte S."/>
            <person name="Allemand D."/>
            <person name="Aranda M."/>
        </authorList>
    </citation>
    <scope>NUCLEOTIDE SEQUENCE [LARGE SCALE GENOMIC DNA]</scope>
</reference>
<evidence type="ECO:0000256" key="1">
    <source>
        <dbReference type="SAM" id="MobiDB-lite"/>
    </source>
</evidence>
<dbReference type="PANTHER" id="PTHR46880:SF5">
    <property type="entry name" value="DUF4371 DOMAIN-CONTAINING PROTEIN"/>
    <property type="match status" value="1"/>
</dbReference>
<feature type="region of interest" description="Disordered" evidence="1">
    <location>
        <begin position="445"/>
        <end position="469"/>
    </location>
</feature>
<dbReference type="OrthoDB" id="5989940at2759"/>
<comment type="caution">
    <text evidence="2">The sequence shown here is derived from an EMBL/GenBank/DDBJ whole genome shotgun (WGS) entry which is preliminary data.</text>
</comment>
<evidence type="ECO:0000313" key="3">
    <source>
        <dbReference type="Proteomes" id="UP000225706"/>
    </source>
</evidence>
<dbReference type="PANTHER" id="PTHR46880">
    <property type="entry name" value="RAS-ASSOCIATING DOMAIN-CONTAINING PROTEIN"/>
    <property type="match status" value="1"/>
</dbReference>
<dbReference type="AlphaFoldDB" id="A0A2B4S6T1"/>
<evidence type="ECO:0000313" key="2">
    <source>
        <dbReference type="EMBL" id="PFX24753.1"/>
    </source>
</evidence>
<organism evidence="2 3">
    <name type="scientific">Stylophora pistillata</name>
    <name type="common">Smooth cauliflower coral</name>
    <dbReference type="NCBI Taxonomy" id="50429"/>
    <lineage>
        <taxon>Eukaryota</taxon>
        <taxon>Metazoa</taxon>
        <taxon>Cnidaria</taxon>
        <taxon>Anthozoa</taxon>
        <taxon>Hexacorallia</taxon>
        <taxon>Scleractinia</taxon>
        <taxon>Astrocoeniina</taxon>
        <taxon>Pocilloporidae</taxon>
        <taxon>Stylophora</taxon>
    </lineage>
</organism>
<gene>
    <name evidence="2" type="ORF">AWC38_SpisGene10654</name>
</gene>
<name>A0A2B4S6T1_STYPI</name>
<dbReference type="EMBL" id="LSMT01000168">
    <property type="protein sequence ID" value="PFX24753.1"/>
    <property type="molecule type" value="Genomic_DNA"/>
</dbReference>
<protein>
    <submittedName>
        <fullName evidence="2">Uncharacterized protein</fullName>
    </submittedName>
</protein>
<feature type="region of interest" description="Disordered" evidence="1">
    <location>
        <begin position="1"/>
        <end position="28"/>
    </location>
</feature>
<accession>A0A2B4S6T1</accession>
<dbReference type="Proteomes" id="UP000225706">
    <property type="component" value="Unassembled WGS sequence"/>
</dbReference>
<keyword evidence="3" id="KW-1185">Reference proteome</keyword>